<feature type="coiled-coil region" evidence="1">
    <location>
        <begin position="97"/>
        <end position="142"/>
    </location>
</feature>
<proteinExistence type="predicted"/>
<reference evidence="2" key="1">
    <citation type="journal article" date="2012" name="PLoS ONE">
        <title>Gene sets for utilization of primary and secondary nutrition supplies in the distal gut of endangered iberian lynx.</title>
        <authorList>
            <person name="Alcaide M."/>
            <person name="Messina E."/>
            <person name="Richter M."/>
            <person name="Bargiela R."/>
            <person name="Peplies J."/>
            <person name="Huws S.A."/>
            <person name="Newbold C.J."/>
            <person name="Golyshin P.N."/>
            <person name="Simon M.A."/>
            <person name="Lopez G."/>
            <person name="Yakimov M.M."/>
            <person name="Ferrer M."/>
        </authorList>
    </citation>
    <scope>NUCLEOTIDE SEQUENCE</scope>
</reference>
<comment type="caution">
    <text evidence="2">The sequence shown here is derived from an EMBL/GenBank/DDBJ whole genome shotgun (WGS) entry which is preliminary data.</text>
</comment>
<gene>
    <name evidence="2" type="ORF">EVA_09260</name>
</gene>
<name>J9G6Z5_9ZZZZ</name>
<feature type="coiled-coil region" evidence="1">
    <location>
        <begin position="186"/>
        <end position="283"/>
    </location>
</feature>
<dbReference type="EMBL" id="AMCI01002464">
    <property type="protein sequence ID" value="EJX02634.1"/>
    <property type="molecule type" value="Genomic_DNA"/>
</dbReference>
<keyword evidence="1" id="KW-0175">Coiled coil</keyword>
<protein>
    <submittedName>
        <fullName evidence="2">Uncharacterized protein</fullName>
    </submittedName>
</protein>
<evidence type="ECO:0000256" key="1">
    <source>
        <dbReference type="SAM" id="Coils"/>
    </source>
</evidence>
<evidence type="ECO:0000313" key="2">
    <source>
        <dbReference type="EMBL" id="EJX02634.1"/>
    </source>
</evidence>
<dbReference type="AlphaFoldDB" id="J9G6Z5"/>
<accession>J9G6Z5</accession>
<organism evidence="2">
    <name type="scientific">gut metagenome</name>
    <dbReference type="NCBI Taxonomy" id="749906"/>
    <lineage>
        <taxon>unclassified sequences</taxon>
        <taxon>metagenomes</taxon>
        <taxon>organismal metagenomes</taxon>
    </lineage>
</organism>
<sequence>MIDNVEKSHLFSFDIVADEKFEAGDIKVSHVVLADATGNGYLSTGNEFAIKVKSLSSTYAPVEAQIKALNEELVAAQKHIADNCPNIKEQEWVAAEAQTLDQGIKALEAKLAEAKKGHQQDLKALAEEATQLSAKIKAYQQKGVDTEAAKVANDAAYKELTPAIKAAEEALAGVKKVVTEECKDVAAKFAETLAAYDKQVADLKQQVENLNKEVKLTAAKKEEVIKTLNAVKEGAVKLQKEAQEAQKLFADEAAKKAANEKAYKDLSAQVAATQQLLENAQIKVTSECPNVANKYTKNFYDLGKQIEALSAELKAKYDKVELNAESTVAVAPVKEAIEKLVADAEAAQKAYTANEDAYAALTKKLNNVKGCSLNS</sequence>